<comment type="caution">
    <text evidence="1">The sequence shown here is derived from an EMBL/GenBank/DDBJ whole genome shotgun (WGS) entry which is preliminary data.</text>
</comment>
<organism evidence="1 2">
    <name type="scientific">Nocardia goodfellowii</name>
    <dbReference type="NCBI Taxonomy" id="882446"/>
    <lineage>
        <taxon>Bacteria</taxon>
        <taxon>Bacillati</taxon>
        <taxon>Actinomycetota</taxon>
        <taxon>Actinomycetes</taxon>
        <taxon>Mycobacteriales</taxon>
        <taxon>Nocardiaceae</taxon>
        <taxon>Nocardia</taxon>
    </lineage>
</organism>
<dbReference type="Proteomes" id="UP001519325">
    <property type="component" value="Unassembled WGS sequence"/>
</dbReference>
<name>A0ABS4QD43_9NOCA</name>
<reference evidence="1 2" key="1">
    <citation type="submission" date="2021-03" db="EMBL/GenBank/DDBJ databases">
        <title>Sequencing the genomes of 1000 actinobacteria strains.</title>
        <authorList>
            <person name="Klenk H.-P."/>
        </authorList>
    </citation>
    <scope>NUCLEOTIDE SEQUENCE [LARGE SCALE GENOMIC DNA]</scope>
    <source>
        <strain evidence="1 2">DSM 45516</strain>
    </source>
</reference>
<accession>A0ABS4QD43</accession>
<evidence type="ECO:0000313" key="2">
    <source>
        <dbReference type="Proteomes" id="UP001519325"/>
    </source>
</evidence>
<dbReference type="EMBL" id="JAGGMR010000001">
    <property type="protein sequence ID" value="MBP2189039.1"/>
    <property type="molecule type" value="Genomic_DNA"/>
</dbReference>
<keyword evidence="2" id="KW-1185">Reference proteome</keyword>
<protein>
    <submittedName>
        <fullName evidence="1">Uncharacterized protein</fullName>
    </submittedName>
</protein>
<gene>
    <name evidence="1" type="ORF">BJ987_001940</name>
</gene>
<proteinExistence type="predicted"/>
<evidence type="ECO:0000313" key="1">
    <source>
        <dbReference type="EMBL" id="MBP2189039.1"/>
    </source>
</evidence>
<sequence length="69" mass="7772">MMNQAAVRADGLAPLVFVDSAVDVWRRGREWLRGTRFRRAAPFAPEPPSVPEMLIELDPFNPAPGRGRR</sequence>